<reference evidence="2 3" key="1">
    <citation type="submission" date="2024-02" db="EMBL/GenBank/DDBJ databases">
        <title>Complete sequences of two Paenibacillus sp. strains and one Lysinibacillus strain isolated from the environment on STAA medium highlight biotechnological potential.</title>
        <authorList>
            <person name="Attere S.A."/>
            <person name="Piche L.C."/>
            <person name="Intertaglia L."/>
            <person name="Lami R."/>
            <person name="Charette S.J."/>
            <person name="Vincent A.T."/>
        </authorList>
    </citation>
    <scope>NUCLEOTIDE SEQUENCE [LARGE SCALE GENOMIC DNA]</scope>
    <source>
        <strain evidence="2 3">Y5S-7</strain>
        <plasmid evidence="2 3">pY5S7-1</plasmid>
    </source>
</reference>
<protein>
    <submittedName>
        <fullName evidence="2">Uncharacterized protein</fullName>
    </submittedName>
</protein>
<organism evidence="2 3">
    <name type="scientific">Paenibacillus amylolyticus</name>
    <dbReference type="NCBI Taxonomy" id="1451"/>
    <lineage>
        <taxon>Bacteria</taxon>
        <taxon>Bacillati</taxon>
        <taxon>Bacillota</taxon>
        <taxon>Bacilli</taxon>
        <taxon>Bacillales</taxon>
        <taxon>Paenibacillaceae</taxon>
        <taxon>Paenibacillus</taxon>
    </lineage>
</organism>
<dbReference type="Proteomes" id="UP001364764">
    <property type="component" value="Plasmid pY5S7-1"/>
</dbReference>
<geneLocation type="plasmid" evidence="2 3">
    <name>pY5S7-1</name>
</geneLocation>
<gene>
    <name evidence="2" type="ORF">V6668_30680</name>
</gene>
<dbReference type="RefSeq" id="WP_338709147.1">
    <property type="nucleotide sequence ID" value="NZ_CP145893.1"/>
</dbReference>
<dbReference type="EMBL" id="CP145893">
    <property type="protein sequence ID" value="WWP24026.1"/>
    <property type="molecule type" value="Genomic_DNA"/>
</dbReference>
<evidence type="ECO:0000313" key="2">
    <source>
        <dbReference type="EMBL" id="WWP24026.1"/>
    </source>
</evidence>
<dbReference type="GeneID" id="93479935"/>
<sequence length="606" mass="70017">MNIRQVVHSRAILLEQEQRLYESAITNINLEMKKLLNNDFGSQLIRNSGRDLAGELVRNFFDTSDYHITVDQMMRRILEFNYDDEYDPLAAGQDVQKLVFNYNDPDNAETMKTIMNDLENSKQKLFEKSESAHPRYKDSGMIQKGKKQYRERRHSEGSMQDDYTEGIEASRLNSQGKRVSQLHVEHTQALSSAYVYNRYLKDKAEDRIKEFYNSSDNFTMMFETANQSKGDVRVEVSVKVKNEDGVSYEKVDITHRATPHEMANAVASRWEHLQGEPKKKLQDSGYLDGNGKVSKQVKSELVKNYRKSQNEESKVILQETDYKKVVNDAGKHTTKSLSKIVAGQVVYYAVPALIYEIRVILKNRKLKLKEVLRKLEKAGERVVRYVYSKIGSIFKNIMNQGLKKFLKSFFDILINLVKATVKRMLKLAKSLVLSLVDAARIIGDKNATPSQKADAVFNLISVTVTSFVLEMLFEYVERQFAIPEPLLLPLQIIATVLCSNLVMLVLEKADLFSVRHGLLMANIQKVFQRENELYLQELEGLTSSQQRGTELRLKEIAFEIEETKQRLQEIDPHKDSVIHELEKINRLFDMNIDFEKEWKSYLGVAY</sequence>
<dbReference type="AlphaFoldDB" id="A0ABD8B2F5"/>
<feature type="region of interest" description="Disordered" evidence="1">
    <location>
        <begin position="128"/>
        <end position="160"/>
    </location>
</feature>
<name>A0ABD8B2F5_PAEAM</name>
<evidence type="ECO:0000256" key="1">
    <source>
        <dbReference type="SAM" id="MobiDB-lite"/>
    </source>
</evidence>
<keyword evidence="2" id="KW-0614">Plasmid</keyword>
<proteinExistence type="predicted"/>
<accession>A0ABD8B2F5</accession>
<feature type="compositionally biased region" description="Basic and acidic residues" evidence="1">
    <location>
        <begin position="128"/>
        <end position="138"/>
    </location>
</feature>
<evidence type="ECO:0000313" key="3">
    <source>
        <dbReference type="Proteomes" id="UP001364764"/>
    </source>
</evidence>